<accession>A0A2T5U0X0</accession>
<dbReference type="SUPFAM" id="SSF52540">
    <property type="entry name" value="P-loop containing nucleoside triphosphate hydrolases"/>
    <property type="match status" value="1"/>
</dbReference>
<name>A0A2T5U0X0_9SPHN</name>
<evidence type="ECO:0000313" key="1">
    <source>
        <dbReference type="EMBL" id="PTW45135.1"/>
    </source>
</evidence>
<dbReference type="AlphaFoldDB" id="A0A2T5U0X0"/>
<dbReference type="GeneID" id="91007128"/>
<dbReference type="InterPro" id="IPR027417">
    <property type="entry name" value="P-loop_NTPase"/>
</dbReference>
<comment type="caution">
    <text evidence="1">The sequence shown here is derived from an EMBL/GenBank/DDBJ whole genome shotgun (WGS) entry which is preliminary data.</text>
</comment>
<sequence length="353" mass="38505">MTNHVRSTPPKNRDTTGNATRIADPCWLAHRYDPEHDTVHLVEADRAMRDAATFLTDEHLPTAANPVVVARREAVAAVQRIDPVHFIFHSAYCCSTLLARALDRVGFASTLKEPVILNDLVGWRHRGGDPAKIAEVLNDALTLSARAFVPGEAMIIKPSNVVNALAPTMLNLRPDARAVLLYAPLRVFLTSIARKGMWGRLWVRELLAKQLADGMVDLGFAPEDYFRLTDLQAAAVGWIAQADLFAALAHRFPGRVRSLQSETLVAAPRAALQAICDLYGLPINTATLDALEHSEAFARNAKDGTTYRAADRTREQMDGATLYADEIDKVLIWAEAVARGAGVALDPPAPLLG</sequence>
<evidence type="ECO:0008006" key="3">
    <source>
        <dbReference type="Google" id="ProtNLM"/>
    </source>
</evidence>
<reference evidence="1 2" key="1">
    <citation type="submission" date="2018-04" db="EMBL/GenBank/DDBJ databases">
        <title>Genomic Encyclopedia of Type Strains, Phase III (KMG-III): the genomes of soil and plant-associated and newly described type strains.</title>
        <authorList>
            <person name="Whitman W."/>
        </authorList>
    </citation>
    <scope>NUCLEOTIDE SEQUENCE [LARGE SCALE GENOMIC DNA]</scope>
    <source>
        <strain evidence="1 2">MA-olki</strain>
    </source>
</reference>
<dbReference type="EMBL" id="QAYE01000008">
    <property type="protein sequence ID" value="PTW45135.1"/>
    <property type="molecule type" value="Genomic_DNA"/>
</dbReference>
<dbReference type="Gene3D" id="3.40.50.300">
    <property type="entry name" value="P-loop containing nucleotide triphosphate hydrolases"/>
    <property type="match status" value="1"/>
</dbReference>
<protein>
    <recommendedName>
        <fullName evidence="3">Sulfotransferase family protein</fullName>
    </recommendedName>
</protein>
<gene>
    <name evidence="1" type="ORF">C8J25_108229</name>
</gene>
<dbReference type="RefSeq" id="WP_244187145.1">
    <property type="nucleotide sequence ID" value="NZ_QAYE01000008.1"/>
</dbReference>
<proteinExistence type="predicted"/>
<evidence type="ECO:0000313" key="2">
    <source>
        <dbReference type="Proteomes" id="UP000244013"/>
    </source>
</evidence>
<dbReference type="Proteomes" id="UP000244013">
    <property type="component" value="Unassembled WGS sequence"/>
</dbReference>
<organism evidence="1 2">
    <name type="scientific">Sphingomonas faeni</name>
    <dbReference type="NCBI Taxonomy" id="185950"/>
    <lineage>
        <taxon>Bacteria</taxon>
        <taxon>Pseudomonadati</taxon>
        <taxon>Pseudomonadota</taxon>
        <taxon>Alphaproteobacteria</taxon>
        <taxon>Sphingomonadales</taxon>
        <taxon>Sphingomonadaceae</taxon>
        <taxon>Sphingomonas</taxon>
    </lineage>
</organism>